<feature type="region of interest" description="Disordered" evidence="1">
    <location>
        <begin position="273"/>
        <end position="292"/>
    </location>
</feature>
<dbReference type="AlphaFoldDB" id="A0A1W6K9V6"/>
<evidence type="ECO:0000313" key="2">
    <source>
        <dbReference type="EMBL" id="ARM84215.1"/>
    </source>
</evidence>
<dbReference type="RefSeq" id="WP_085680608.1">
    <property type="nucleotide sequence ID" value="NZ_CP020931.1"/>
</dbReference>
<evidence type="ECO:0000256" key="1">
    <source>
        <dbReference type="SAM" id="MobiDB-lite"/>
    </source>
</evidence>
<dbReference type="Proteomes" id="UP000193100">
    <property type="component" value="Chromosome"/>
</dbReference>
<dbReference type="EMBL" id="CP020931">
    <property type="protein sequence ID" value="ARM84215.1"/>
    <property type="molecule type" value="Genomic_DNA"/>
</dbReference>
<accession>A0A1W6K9V6</accession>
<evidence type="ECO:0000313" key="3">
    <source>
        <dbReference type="Proteomes" id="UP000193100"/>
    </source>
</evidence>
<protein>
    <submittedName>
        <fullName evidence="2">Uncharacterized protein</fullName>
    </submittedName>
</protein>
<feature type="compositionally biased region" description="Basic and acidic residues" evidence="1">
    <location>
        <begin position="273"/>
        <end position="284"/>
    </location>
</feature>
<reference evidence="2 3" key="1">
    <citation type="submission" date="2017-04" db="EMBL/GenBank/DDBJ databases">
        <title>Genome Sequence of Marinobacter salarius strain SMR5 Isolated from a culture of the Diatom Skeletonema marinoi.</title>
        <authorList>
            <person name="Topel M."/>
            <person name="Pinder M.I.M."/>
            <person name="Johansson O.N."/>
            <person name="Kourtchenko O."/>
            <person name="Godhe A."/>
            <person name="Clarke A.K."/>
        </authorList>
    </citation>
    <scope>NUCLEOTIDE SEQUENCE [LARGE SCALE GENOMIC DNA]</scope>
    <source>
        <strain evidence="2 3">SMR5</strain>
    </source>
</reference>
<proteinExistence type="predicted"/>
<gene>
    <name evidence="2" type="ORF">MARSALSMR5_02142</name>
</gene>
<organism evidence="2 3">
    <name type="scientific">Marinobacter salarius</name>
    <dbReference type="NCBI Taxonomy" id="1420917"/>
    <lineage>
        <taxon>Bacteria</taxon>
        <taxon>Pseudomonadati</taxon>
        <taxon>Pseudomonadota</taxon>
        <taxon>Gammaproteobacteria</taxon>
        <taxon>Pseudomonadales</taxon>
        <taxon>Marinobacteraceae</taxon>
        <taxon>Marinobacter</taxon>
    </lineage>
</organism>
<dbReference type="GeneID" id="77256089"/>
<name>A0A1W6K9V6_9GAMM</name>
<sequence length="292" mass="34491">MLHPDIDHLSIWEVAHRWHDQDPNNSDPSTLPLPVQDMLRTITRMQYRHEIQVCNENGIVLKNERTLVDFEHYVDFGSSITEETTHEEINEKTGEPITVTVSTTYEDPENPLTDDERWERYQEFSERWLRRHAAATKDFPQCFKNRIFERQTLERVHINKSSVCELCEILKLPLPSFWFTEVERQEHQNKLNDETGDDEKDALPGRIKQDQIDKFWSKLADKQKHRVLCREIAQELWKASPNLSIADICKHEAIRRFGGGRYYTKPDTLRDWIKDLDPRPEGSKKGGRPRSS</sequence>